<keyword evidence="3 11" id="KW-0728">SH3 domain</keyword>
<keyword evidence="6" id="KW-0029">Amino-acid transport</keyword>
<evidence type="ECO:0000256" key="7">
    <source>
        <dbReference type="ARBA" id="ARBA00022989"/>
    </source>
</evidence>
<evidence type="ECO:0000256" key="11">
    <source>
        <dbReference type="PROSITE-ProRule" id="PRU00192"/>
    </source>
</evidence>
<dbReference type="NCBIfam" id="TIGR00798">
    <property type="entry name" value="mtc"/>
    <property type="match status" value="1"/>
</dbReference>
<evidence type="ECO:0000256" key="6">
    <source>
        <dbReference type="ARBA" id="ARBA00022970"/>
    </source>
</evidence>
<evidence type="ECO:0000256" key="2">
    <source>
        <dbReference type="ARBA" id="ARBA00005974"/>
    </source>
</evidence>
<dbReference type="Pfam" id="PF00018">
    <property type="entry name" value="SH3_1"/>
    <property type="match status" value="2"/>
</dbReference>
<dbReference type="CDD" id="cd11804">
    <property type="entry name" value="SH3_GRB2_like_N"/>
    <property type="match status" value="1"/>
</dbReference>
<dbReference type="InterPro" id="IPR000980">
    <property type="entry name" value="SH2"/>
</dbReference>
<dbReference type="SUPFAM" id="SSF50044">
    <property type="entry name" value="SH3-domain"/>
    <property type="match status" value="2"/>
</dbReference>
<dbReference type="EMBL" id="CP090896">
    <property type="protein sequence ID" value="ULT83313.1"/>
    <property type="molecule type" value="Genomic_DNA"/>
</dbReference>
<sequence>MEAVAEHDFEAGSNDELSFKKGSILKVLNKDEDPHWYKAELDGTEGFIPSNYIRMGDCSWYLGKITRNDAEVLLKKSNVRDGHFLVRQCESSPGEFSISVRFQDSVQHFKVLRDQNGKYYLWAVKFNSLNELVAYHRTASVSRTHTILLADMNVETKFVQALFDFNPQETGELAFKRGDVITLINKNDANWWEGQLNNRRGIFPSNYVCPYNSIKLPTPPVAPETMSFDPDQPRYDQSTFYGRLRHFAGMTDPLIAFAPTSELVAASELMQKCREKKPVPATLEELHRAQRLYQSAFHPDTGELQNFAGRMCFNVWGGTMLCGAMMIWYKSTPAVIFWQWANQSFNALVNYTNRNAKSTLTTKDLVVSYSTAVSGALAIAIGLKTYFAKKQSSPLAQKLVPLGAVAVANAINIPMMRQNELKDGMTVTDVDGNNVGVSRLAAAKAISLVVLSRNIIVAPCMILTPVIMEGLNKVASFKKHINKLNIPTQLALTFVIYGAMIPVGCALFPQQNSVKLSTLKRWEPEAYEKLKDIKGDRVYFNKGL</sequence>
<evidence type="ECO:0000256" key="8">
    <source>
        <dbReference type="ARBA" id="ARBA00023128"/>
    </source>
</evidence>
<dbReference type="Proteomes" id="UP000827892">
    <property type="component" value="Chromosome X"/>
</dbReference>
<dbReference type="Pfam" id="PF03820">
    <property type="entry name" value="SFXNs"/>
    <property type="match status" value="1"/>
</dbReference>
<dbReference type="Gene3D" id="2.30.30.40">
    <property type="entry name" value="SH3 Domains"/>
    <property type="match status" value="2"/>
</dbReference>
<evidence type="ECO:0000259" key="13">
    <source>
        <dbReference type="PROSITE" id="PS50001"/>
    </source>
</evidence>
<keyword evidence="10" id="KW-0727">SH2 domain</keyword>
<dbReference type="Gene3D" id="3.30.505.10">
    <property type="entry name" value="SH2 domain"/>
    <property type="match status" value="1"/>
</dbReference>
<comment type="similarity">
    <text evidence="2">Belongs to the sideroflexin family.</text>
</comment>
<dbReference type="CDD" id="cd09941">
    <property type="entry name" value="SH2_Grb2_like"/>
    <property type="match status" value="1"/>
</dbReference>
<dbReference type="PRINTS" id="PR00452">
    <property type="entry name" value="SH3DOMAIN"/>
</dbReference>
<dbReference type="GO" id="GO:0006865">
    <property type="term" value="P:amino acid transport"/>
    <property type="evidence" value="ECO:0007669"/>
    <property type="project" value="UniProtKB-KW"/>
</dbReference>
<dbReference type="PANTHER" id="PTHR11153:SF14">
    <property type="entry name" value="SIDEROFLEXIN-2"/>
    <property type="match status" value="1"/>
</dbReference>
<dbReference type="CDD" id="cd11805">
    <property type="entry name" value="SH3_GRB2_like_C"/>
    <property type="match status" value="1"/>
</dbReference>
<dbReference type="PANTHER" id="PTHR11153">
    <property type="entry name" value="SIDEROFLEXIN"/>
    <property type="match status" value="1"/>
</dbReference>
<dbReference type="Pfam" id="PF00017">
    <property type="entry name" value="SH2"/>
    <property type="match status" value="1"/>
</dbReference>
<evidence type="ECO:0000259" key="14">
    <source>
        <dbReference type="PROSITE" id="PS50002"/>
    </source>
</evidence>
<dbReference type="GO" id="GO:0015075">
    <property type="term" value="F:monoatomic ion transmembrane transporter activity"/>
    <property type="evidence" value="ECO:0007669"/>
    <property type="project" value="InterPro"/>
</dbReference>
<evidence type="ECO:0000256" key="9">
    <source>
        <dbReference type="ARBA" id="ARBA00023136"/>
    </source>
</evidence>
<dbReference type="FunFam" id="2.30.30.40:FF:000067">
    <property type="entry name" value="Growth factor receptor-bound protein 2"/>
    <property type="match status" value="1"/>
</dbReference>
<feature type="domain" description="SH3" evidence="14">
    <location>
        <begin position="1"/>
        <end position="58"/>
    </location>
</feature>
<reference evidence="15 16" key="1">
    <citation type="submission" date="2022-05" db="EMBL/GenBank/DDBJ databases">
        <title>Chromosome-level reference genomes for two strains of Caenorhabditis briggsae: an improved platform for comparative genomics.</title>
        <authorList>
            <person name="Stevens L."/>
            <person name="Andersen E.C."/>
        </authorList>
    </citation>
    <scope>NUCLEOTIDE SEQUENCE [LARGE SCALE GENOMIC DNA]</scope>
    <source>
        <strain evidence="15">QX1410_ONT</strain>
        <tissue evidence="15">Whole-organism</tissue>
    </source>
</reference>
<evidence type="ECO:0000256" key="4">
    <source>
        <dbReference type="ARBA" id="ARBA00022448"/>
    </source>
</evidence>
<evidence type="ECO:0000313" key="15">
    <source>
        <dbReference type="EMBL" id="ULT83313.1"/>
    </source>
</evidence>
<keyword evidence="5 12" id="KW-0812">Transmembrane</keyword>
<feature type="domain" description="SH3" evidence="14">
    <location>
        <begin position="154"/>
        <end position="213"/>
    </location>
</feature>
<keyword evidence="7 12" id="KW-1133">Transmembrane helix</keyword>
<proteinExistence type="inferred from homology"/>
<dbReference type="SUPFAM" id="SSF55550">
    <property type="entry name" value="SH2 domain"/>
    <property type="match status" value="1"/>
</dbReference>
<keyword evidence="9 12" id="KW-0472">Membrane</keyword>
<evidence type="ECO:0000256" key="10">
    <source>
        <dbReference type="PROSITE-ProRule" id="PRU00191"/>
    </source>
</evidence>
<feature type="transmembrane region" description="Helical" evidence="12">
    <location>
        <begin position="489"/>
        <end position="509"/>
    </location>
</feature>
<name>A0AAE8ZZ63_CAEBR</name>
<protein>
    <recommendedName>
        <fullName evidence="17">Sidoreflexin</fullName>
    </recommendedName>
</protein>
<dbReference type="PRINTS" id="PR00401">
    <property type="entry name" value="SH2DOMAIN"/>
</dbReference>
<evidence type="ECO:0000313" key="16">
    <source>
        <dbReference type="Proteomes" id="UP000827892"/>
    </source>
</evidence>
<evidence type="ECO:0000256" key="5">
    <source>
        <dbReference type="ARBA" id="ARBA00022692"/>
    </source>
</evidence>
<keyword evidence="4" id="KW-0813">Transport</keyword>
<feature type="transmembrane region" description="Helical" evidence="12">
    <location>
        <begin position="445"/>
        <end position="468"/>
    </location>
</feature>
<dbReference type="AlphaFoldDB" id="A0AAE8ZZ63"/>
<dbReference type="PROSITE" id="PS50001">
    <property type="entry name" value="SH2"/>
    <property type="match status" value="1"/>
</dbReference>
<dbReference type="InterPro" id="IPR036860">
    <property type="entry name" value="SH2_dom_sf"/>
</dbReference>
<dbReference type="InterPro" id="IPR036028">
    <property type="entry name" value="SH3-like_dom_sf"/>
</dbReference>
<dbReference type="GO" id="GO:0031966">
    <property type="term" value="C:mitochondrial membrane"/>
    <property type="evidence" value="ECO:0007669"/>
    <property type="project" value="UniProtKB-SubCell"/>
</dbReference>
<organism evidence="15 16">
    <name type="scientific">Caenorhabditis briggsae</name>
    <dbReference type="NCBI Taxonomy" id="6238"/>
    <lineage>
        <taxon>Eukaryota</taxon>
        <taxon>Metazoa</taxon>
        <taxon>Ecdysozoa</taxon>
        <taxon>Nematoda</taxon>
        <taxon>Chromadorea</taxon>
        <taxon>Rhabditida</taxon>
        <taxon>Rhabditina</taxon>
        <taxon>Rhabditomorpha</taxon>
        <taxon>Rhabditoidea</taxon>
        <taxon>Rhabditidae</taxon>
        <taxon>Peloderinae</taxon>
        <taxon>Caenorhabditis</taxon>
    </lineage>
</organism>
<comment type="subcellular location">
    <subcellularLocation>
        <location evidence="1">Mitochondrion membrane</location>
        <topology evidence="1">Multi-pass membrane protein</topology>
    </subcellularLocation>
</comment>
<dbReference type="PROSITE" id="PS50002">
    <property type="entry name" value="SH3"/>
    <property type="match status" value="2"/>
</dbReference>
<dbReference type="SMART" id="SM00326">
    <property type="entry name" value="SH3"/>
    <property type="match status" value="2"/>
</dbReference>
<evidence type="ECO:0008006" key="17">
    <source>
        <dbReference type="Google" id="ProtNLM"/>
    </source>
</evidence>
<feature type="transmembrane region" description="Helical" evidence="12">
    <location>
        <begin position="366"/>
        <end position="387"/>
    </location>
</feature>
<gene>
    <name evidence="15" type="ORF">L3Y34_012507</name>
</gene>
<keyword evidence="8" id="KW-0496">Mitochondrion</keyword>
<dbReference type="InterPro" id="IPR001452">
    <property type="entry name" value="SH3_domain"/>
</dbReference>
<dbReference type="InterPro" id="IPR004686">
    <property type="entry name" value="Mtc"/>
</dbReference>
<feature type="domain" description="SH2" evidence="13">
    <location>
        <begin position="60"/>
        <end position="152"/>
    </location>
</feature>
<dbReference type="PRINTS" id="PR00499">
    <property type="entry name" value="P67PHOX"/>
</dbReference>
<accession>A0AAE8ZZ63</accession>
<evidence type="ECO:0000256" key="1">
    <source>
        <dbReference type="ARBA" id="ARBA00004225"/>
    </source>
</evidence>
<dbReference type="SMART" id="SM00252">
    <property type="entry name" value="SH2"/>
    <property type="match status" value="1"/>
</dbReference>
<evidence type="ECO:0000256" key="3">
    <source>
        <dbReference type="ARBA" id="ARBA00022443"/>
    </source>
</evidence>
<evidence type="ECO:0000256" key="12">
    <source>
        <dbReference type="SAM" id="Phobius"/>
    </source>
</evidence>